<evidence type="ECO:0000256" key="1">
    <source>
        <dbReference type="SAM" id="MobiDB-lite"/>
    </source>
</evidence>
<accession>A0A4C1VFL2</accession>
<keyword evidence="3" id="KW-1185">Reference proteome</keyword>
<organism evidence="2 3">
    <name type="scientific">Eumeta variegata</name>
    <name type="common">Bagworm moth</name>
    <name type="synonym">Eumeta japonica</name>
    <dbReference type="NCBI Taxonomy" id="151549"/>
    <lineage>
        <taxon>Eukaryota</taxon>
        <taxon>Metazoa</taxon>
        <taxon>Ecdysozoa</taxon>
        <taxon>Arthropoda</taxon>
        <taxon>Hexapoda</taxon>
        <taxon>Insecta</taxon>
        <taxon>Pterygota</taxon>
        <taxon>Neoptera</taxon>
        <taxon>Endopterygota</taxon>
        <taxon>Lepidoptera</taxon>
        <taxon>Glossata</taxon>
        <taxon>Ditrysia</taxon>
        <taxon>Tineoidea</taxon>
        <taxon>Psychidae</taxon>
        <taxon>Oiketicinae</taxon>
        <taxon>Eumeta</taxon>
    </lineage>
</organism>
<proteinExistence type="predicted"/>
<feature type="region of interest" description="Disordered" evidence="1">
    <location>
        <begin position="1"/>
        <end position="20"/>
    </location>
</feature>
<dbReference type="AlphaFoldDB" id="A0A4C1VFL2"/>
<comment type="caution">
    <text evidence="2">The sequence shown here is derived from an EMBL/GenBank/DDBJ whole genome shotgun (WGS) entry which is preliminary data.</text>
</comment>
<evidence type="ECO:0000313" key="3">
    <source>
        <dbReference type="Proteomes" id="UP000299102"/>
    </source>
</evidence>
<sequence length="94" mass="10062">MNIRAPDSRPSAPPQTRVTQRSYQCISDVLGRNRISVGKKSDLPELSLTGLNATADAATSLLCAERARCLTAEPGQFHAAAELATSCLCHETHI</sequence>
<dbReference type="Proteomes" id="UP000299102">
    <property type="component" value="Unassembled WGS sequence"/>
</dbReference>
<reference evidence="2 3" key="1">
    <citation type="journal article" date="2019" name="Commun. Biol.">
        <title>The bagworm genome reveals a unique fibroin gene that provides high tensile strength.</title>
        <authorList>
            <person name="Kono N."/>
            <person name="Nakamura H."/>
            <person name="Ohtoshi R."/>
            <person name="Tomita M."/>
            <person name="Numata K."/>
            <person name="Arakawa K."/>
        </authorList>
    </citation>
    <scope>NUCLEOTIDE SEQUENCE [LARGE SCALE GENOMIC DNA]</scope>
</reference>
<evidence type="ECO:0000313" key="2">
    <source>
        <dbReference type="EMBL" id="GBP37646.1"/>
    </source>
</evidence>
<gene>
    <name evidence="2" type="ORF">EVAR_34683_1</name>
</gene>
<protein>
    <submittedName>
        <fullName evidence="2">Uncharacterized protein</fullName>
    </submittedName>
</protein>
<dbReference type="EMBL" id="BGZK01000336">
    <property type="protein sequence ID" value="GBP37646.1"/>
    <property type="molecule type" value="Genomic_DNA"/>
</dbReference>
<name>A0A4C1VFL2_EUMVA</name>